<feature type="transmembrane region" description="Helical" evidence="6">
    <location>
        <begin position="122"/>
        <end position="146"/>
    </location>
</feature>
<evidence type="ECO:0000256" key="5">
    <source>
        <dbReference type="ARBA" id="ARBA00023136"/>
    </source>
</evidence>
<evidence type="ECO:0000256" key="1">
    <source>
        <dbReference type="ARBA" id="ARBA00004651"/>
    </source>
</evidence>
<evidence type="ECO:0000256" key="4">
    <source>
        <dbReference type="ARBA" id="ARBA00022989"/>
    </source>
</evidence>
<feature type="transmembrane region" description="Helical" evidence="6">
    <location>
        <begin position="302"/>
        <end position="326"/>
    </location>
</feature>
<dbReference type="PANTHER" id="PTHR47089:SF1">
    <property type="entry name" value="GUANOSINE ABC TRANSPORTER PERMEASE PROTEIN NUPP"/>
    <property type="match status" value="1"/>
</dbReference>
<keyword evidence="5 6" id="KW-0472">Membrane</keyword>
<protein>
    <submittedName>
        <fullName evidence="7">ABC transporter permease</fullName>
    </submittedName>
</protein>
<feature type="transmembrane region" description="Helical" evidence="6">
    <location>
        <begin position="97"/>
        <end position="116"/>
    </location>
</feature>
<feature type="transmembrane region" description="Helical" evidence="6">
    <location>
        <begin position="72"/>
        <end position="90"/>
    </location>
</feature>
<dbReference type="EMBL" id="DTHV01000117">
    <property type="protein sequence ID" value="HGW60522.1"/>
    <property type="molecule type" value="Genomic_DNA"/>
</dbReference>
<accession>A0A7C4Y5T5</accession>
<dbReference type="AlphaFoldDB" id="A0A7C4Y5T5"/>
<keyword evidence="4 6" id="KW-1133">Transmembrane helix</keyword>
<reference evidence="7" key="1">
    <citation type="journal article" date="2020" name="mSystems">
        <title>Genome- and Community-Level Interaction Insights into Carbon Utilization and Element Cycling Functions of Hydrothermarchaeota in Hydrothermal Sediment.</title>
        <authorList>
            <person name="Zhou Z."/>
            <person name="Liu Y."/>
            <person name="Xu W."/>
            <person name="Pan J."/>
            <person name="Luo Z.H."/>
            <person name="Li M."/>
        </authorList>
    </citation>
    <scope>NUCLEOTIDE SEQUENCE [LARGE SCALE GENOMIC DNA]</scope>
    <source>
        <strain evidence="7">SpSt-794</strain>
    </source>
</reference>
<evidence type="ECO:0000256" key="6">
    <source>
        <dbReference type="SAM" id="Phobius"/>
    </source>
</evidence>
<evidence type="ECO:0000313" key="7">
    <source>
        <dbReference type="EMBL" id="HGW60522.1"/>
    </source>
</evidence>
<feature type="transmembrane region" description="Helical" evidence="6">
    <location>
        <begin position="267"/>
        <end position="290"/>
    </location>
</feature>
<proteinExistence type="predicted"/>
<feature type="transmembrane region" description="Helical" evidence="6">
    <location>
        <begin position="212"/>
        <end position="231"/>
    </location>
</feature>
<comment type="subcellular location">
    <subcellularLocation>
        <location evidence="1">Cell membrane</location>
        <topology evidence="1">Multi-pass membrane protein</topology>
    </subcellularLocation>
</comment>
<gene>
    <name evidence="7" type="ORF">ENV82_03725</name>
</gene>
<dbReference type="CDD" id="cd06580">
    <property type="entry name" value="TM_PBP1_transp_TpRbsC_like"/>
    <property type="match status" value="1"/>
</dbReference>
<keyword evidence="2" id="KW-1003">Cell membrane</keyword>
<dbReference type="PANTHER" id="PTHR47089">
    <property type="entry name" value="ABC TRANSPORTER, PERMEASE PROTEIN"/>
    <property type="match status" value="1"/>
</dbReference>
<dbReference type="Pfam" id="PF02653">
    <property type="entry name" value="BPD_transp_2"/>
    <property type="match status" value="1"/>
</dbReference>
<evidence type="ECO:0000256" key="3">
    <source>
        <dbReference type="ARBA" id="ARBA00022692"/>
    </source>
</evidence>
<dbReference type="GO" id="GO:0022857">
    <property type="term" value="F:transmembrane transporter activity"/>
    <property type="evidence" value="ECO:0007669"/>
    <property type="project" value="InterPro"/>
</dbReference>
<sequence>MKEVLGRIFIHRREENWWMNILVPITSIIIALIVGAIFIASTGRDPILAYKLMFGASGLIPGPYFKTHFAEMLLYTALFVSTGLAFALPARAGLFSIGAEGQFIVGAITAAFFGYWEPLYNLPGAIHIIIIFVMVILIGGFWGLIAGILKAKKGINETIITIMLNWIAFHIIEGWLVPTGGPMSANVATGVSGTPYVSPSARLPIILPGTRLNISILIMLFVIYLAWFLLYRTVFGYEIRAMGYTAITNMEAPKIGGVNTEKRIMQIMFMGSAIAALGGSFVVLGFLGQYPPVFEGGYGFDGIAVALIGGNEPVGILFSAILIGALRTGATAVQLARIPKTFPAIIEGLIVAFIALEELMRYLLSMVLLKRKESVA</sequence>
<dbReference type="GO" id="GO:0005886">
    <property type="term" value="C:plasma membrane"/>
    <property type="evidence" value="ECO:0007669"/>
    <property type="project" value="UniProtKB-SubCell"/>
</dbReference>
<feature type="transmembrane region" description="Helical" evidence="6">
    <location>
        <begin position="21"/>
        <end position="40"/>
    </location>
</feature>
<organism evidence="7">
    <name type="scientific">Caldisericum exile</name>
    <dbReference type="NCBI Taxonomy" id="693075"/>
    <lineage>
        <taxon>Bacteria</taxon>
        <taxon>Pseudomonadati</taxon>
        <taxon>Caldisericota/Cryosericota group</taxon>
        <taxon>Caldisericota</taxon>
        <taxon>Caldisericia</taxon>
        <taxon>Caldisericales</taxon>
        <taxon>Caldisericaceae</taxon>
        <taxon>Caldisericum</taxon>
    </lineage>
</organism>
<keyword evidence="3 6" id="KW-0812">Transmembrane</keyword>
<evidence type="ECO:0000256" key="2">
    <source>
        <dbReference type="ARBA" id="ARBA00022475"/>
    </source>
</evidence>
<feature type="transmembrane region" description="Helical" evidence="6">
    <location>
        <begin position="158"/>
        <end position="177"/>
    </location>
</feature>
<dbReference type="InterPro" id="IPR001851">
    <property type="entry name" value="ABC_transp_permease"/>
</dbReference>
<comment type="caution">
    <text evidence="7">The sequence shown here is derived from an EMBL/GenBank/DDBJ whole genome shotgun (WGS) entry which is preliminary data.</text>
</comment>
<name>A0A7C4Y5T5_9BACT</name>